<dbReference type="InterPro" id="IPR044996">
    <property type="entry name" value="COQ10-like"/>
</dbReference>
<protein>
    <submittedName>
        <fullName evidence="6">Dehydrase and lipid transport-domain-containing protein</fullName>
    </submittedName>
</protein>
<comment type="subunit">
    <text evidence="2">Interacts with coenzyme Q.</text>
</comment>
<dbReference type="PANTHER" id="PTHR12901:SF10">
    <property type="entry name" value="COENZYME Q-BINDING PROTEIN COQ10, MITOCHONDRIAL"/>
    <property type="match status" value="1"/>
</dbReference>
<dbReference type="SUPFAM" id="SSF55961">
    <property type="entry name" value="Bet v1-like"/>
    <property type="match status" value="1"/>
</dbReference>
<dbReference type="Pfam" id="PF03364">
    <property type="entry name" value="Polyketide_cyc"/>
    <property type="match status" value="1"/>
</dbReference>
<reference evidence="6" key="1">
    <citation type="submission" date="2023-02" db="EMBL/GenBank/DDBJ databases">
        <title>Identification and recombinant expression of a fungal hydrolase from Papiliotrema laurentii that hydrolyzes apple cutin and clears colloidal polyester polyurethane.</title>
        <authorList>
            <consortium name="DOE Joint Genome Institute"/>
            <person name="Roman V.A."/>
            <person name="Bojanowski C."/>
            <person name="Crable B.R."/>
            <person name="Wagner D.N."/>
            <person name="Hung C.S."/>
            <person name="Nadeau L.J."/>
            <person name="Schratz L."/>
            <person name="Haridas S."/>
            <person name="Pangilinan J."/>
            <person name="Lipzen A."/>
            <person name="Na H."/>
            <person name="Yan M."/>
            <person name="Ng V."/>
            <person name="Grigoriev I.V."/>
            <person name="Spatafora J.W."/>
            <person name="Barlow D."/>
            <person name="Biffinger J."/>
            <person name="Kelley-Loughnane N."/>
            <person name="Varaljay V.A."/>
            <person name="Crookes-Goodson W.J."/>
        </authorList>
    </citation>
    <scope>NUCLEOTIDE SEQUENCE</scope>
    <source>
        <strain evidence="6">5307AH</strain>
    </source>
</reference>
<dbReference type="InterPro" id="IPR023393">
    <property type="entry name" value="START-like_dom_sf"/>
</dbReference>
<dbReference type="Proteomes" id="UP001182556">
    <property type="component" value="Unassembled WGS sequence"/>
</dbReference>
<evidence type="ECO:0000313" key="6">
    <source>
        <dbReference type="EMBL" id="KAK1923564.1"/>
    </source>
</evidence>
<sequence>MIASSSKSALQSLLHQGRCVRIAAPARTLFSLPDITKLAGLSPALKASTGIETDGDEQRFHARKILPYSQSQLYSLVSDVPSYSSFIPFCHSSTVLAPVPPGTSSKQRRIPTDWKPNDEPFEVDAELRVGFGGLEERYISRVIGKPFESVTATASEQTPLFNSLVTTWSFSPASSLSPHASNSLPKARSPSQLPNATASRSTDRGPTLLTIDLAFSFANPLHRIASQAVLPRVADKMVEAFEKRCLEVWGKGKE</sequence>
<dbReference type="EMBL" id="JAODAN010000006">
    <property type="protein sequence ID" value="KAK1923564.1"/>
    <property type="molecule type" value="Genomic_DNA"/>
</dbReference>
<organism evidence="6 7">
    <name type="scientific">Papiliotrema laurentii</name>
    <name type="common">Cryptococcus laurentii</name>
    <dbReference type="NCBI Taxonomy" id="5418"/>
    <lineage>
        <taxon>Eukaryota</taxon>
        <taxon>Fungi</taxon>
        <taxon>Dikarya</taxon>
        <taxon>Basidiomycota</taxon>
        <taxon>Agaricomycotina</taxon>
        <taxon>Tremellomycetes</taxon>
        <taxon>Tremellales</taxon>
        <taxon>Rhynchogastremaceae</taxon>
        <taxon>Papiliotrema</taxon>
    </lineage>
</organism>
<evidence type="ECO:0000313" key="7">
    <source>
        <dbReference type="Proteomes" id="UP001182556"/>
    </source>
</evidence>
<evidence type="ECO:0000256" key="2">
    <source>
        <dbReference type="ARBA" id="ARBA00011814"/>
    </source>
</evidence>
<feature type="domain" description="Coenzyme Q-binding protein COQ10 START" evidence="5">
    <location>
        <begin position="66"/>
        <end position="242"/>
    </location>
</feature>
<comment type="function">
    <text evidence="3">Required for the function of coenzyme Q in the respiratory chain. May serve as a chaperone or may be involved in the transport of Q6 from its site of synthesis to the catalytic sites of the respiratory complexes.</text>
</comment>
<accession>A0AAD9FNP8</accession>
<dbReference type="GO" id="GO:0045333">
    <property type="term" value="P:cellular respiration"/>
    <property type="evidence" value="ECO:0007669"/>
    <property type="project" value="InterPro"/>
</dbReference>
<dbReference type="Gene3D" id="3.30.530.20">
    <property type="match status" value="1"/>
</dbReference>
<evidence type="ECO:0000256" key="3">
    <source>
        <dbReference type="ARBA" id="ARBA00024947"/>
    </source>
</evidence>
<dbReference type="AlphaFoldDB" id="A0AAD9FNP8"/>
<comment type="caution">
    <text evidence="6">The sequence shown here is derived from an EMBL/GenBank/DDBJ whole genome shotgun (WGS) entry which is preliminary data.</text>
</comment>
<evidence type="ECO:0000256" key="1">
    <source>
        <dbReference type="ARBA" id="ARBA00006885"/>
    </source>
</evidence>
<evidence type="ECO:0000256" key="4">
    <source>
        <dbReference type="SAM" id="MobiDB-lite"/>
    </source>
</evidence>
<evidence type="ECO:0000259" key="5">
    <source>
        <dbReference type="Pfam" id="PF03364"/>
    </source>
</evidence>
<dbReference type="InterPro" id="IPR005031">
    <property type="entry name" value="COQ10_START"/>
</dbReference>
<feature type="compositionally biased region" description="Polar residues" evidence="4">
    <location>
        <begin position="179"/>
        <end position="200"/>
    </location>
</feature>
<dbReference type="CDD" id="cd07813">
    <property type="entry name" value="COQ10p_like"/>
    <property type="match status" value="1"/>
</dbReference>
<proteinExistence type="inferred from homology"/>
<dbReference type="PANTHER" id="PTHR12901">
    <property type="entry name" value="SPERM PROTEIN HOMOLOG"/>
    <property type="match status" value="1"/>
</dbReference>
<keyword evidence="7" id="KW-1185">Reference proteome</keyword>
<name>A0AAD9FNP8_PAPLA</name>
<comment type="similarity">
    <text evidence="1">Belongs to the COQ10 family.</text>
</comment>
<gene>
    <name evidence="6" type="ORF">DB88DRAFT_439269</name>
</gene>
<feature type="region of interest" description="Disordered" evidence="4">
    <location>
        <begin position="179"/>
        <end position="203"/>
    </location>
</feature>
<dbReference type="GO" id="GO:0005739">
    <property type="term" value="C:mitochondrion"/>
    <property type="evidence" value="ECO:0007669"/>
    <property type="project" value="TreeGrafter"/>
</dbReference>
<dbReference type="GO" id="GO:0048039">
    <property type="term" value="F:ubiquinone binding"/>
    <property type="evidence" value="ECO:0007669"/>
    <property type="project" value="InterPro"/>
</dbReference>